<dbReference type="PROSITE" id="PS51318">
    <property type="entry name" value="TAT"/>
    <property type="match status" value="1"/>
</dbReference>
<dbReference type="InterPro" id="IPR039866">
    <property type="entry name" value="CPQ"/>
</dbReference>
<comment type="subcellular location">
    <subcellularLocation>
        <location evidence="1">Endoplasmic reticulum</location>
    </subcellularLocation>
    <subcellularLocation>
        <location evidence="3">Golgi apparatus</location>
    </subcellularLocation>
    <subcellularLocation>
        <location evidence="2">Lysosome</location>
    </subcellularLocation>
    <subcellularLocation>
        <location evidence="4">Secreted</location>
    </subcellularLocation>
</comment>
<evidence type="ECO:0000256" key="11">
    <source>
        <dbReference type="ARBA" id="ARBA00022801"/>
    </source>
</evidence>
<sequence length="512" mass="54608">MTPTPQNVSRRAILGGLGGAAVVAAIPGTASGAPTSPANPIASTAAFAELPAPTGLGLPRDGASLYLPDEAYPHFPMPNGSHAYAHLDGRAMKKVVDQITGFSRQARDAGVQNWGRIPGTPYERMTLDWVLHQFQRIGLHDAHQQDVSVQPLWFAHSWQAECLLGTNSVPLHTTFPIDGTVGTSPDGVTADAMWVGLGTTADFAGRDVAGKAVFIYSILTPGGRSHSADRGAIDRANAAGAAMVFVVMGMPGNAVFQPMGGGGTVAPTFTISPDEGNGIGDILGSGQQVRIRLTADIGTSEALRTNVWGTLPGRTDEEILVMAHTDAIFEGALDNAAGLTMMLEIAKHYAGLPKAKRRRRMTFLTTPDHHHGAYGVHWVRDNHDFTNTALIINSEHPSQTLLYLLDDGIMTSNAISARRWFAGGSEALQQLVYTSLRDYGVSVYAQPEERPGGELSSLYQKAPSFHIIDHVIYHSTLDTAALVPAWGLENATAAFLRIIDTANGWDIGRLRA</sequence>
<keyword evidence="6" id="KW-0964">Secreted</keyword>
<evidence type="ECO:0000256" key="12">
    <source>
        <dbReference type="ARBA" id="ARBA00022824"/>
    </source>
</evidence>
<keyword evidence="12" id="KW-0256">Endoplasmic reticulum</keyword>
<dbReference type="PANTHER" id="PTHR12053:SF3">
    <property type="entry name" value="CARBOXYPEPTIDASE Q"/>
    <property type="match status" value="1"/>
</dbReference>
<feature type="domain" description="Peptidase M28" evidence="21">
    <location>
        <begin position="306"/>
        <end position="395"/>
    </location>
</feature>
<evidence type="ECO:0000256" key="14">
    <source>
        <dbReference type="ARBA" id="ARBA00023034"/>
    </source>
</evidence>
<dbReference type="Gene3D" id="3.50.30.30">
    <property type="match status" value="1"/>
</dbReference>
<evidence type="ECO:0000256" key="19">
    <source>
        <dbReference type="ARBA" id="ARBA00025833"/>
    </source>
</evidence>
<organism evidence="22 23">
    <name type="scientific">Rugosimonospora acidiphila</name>
    <dbReference type="NCBI Taxonomy" id="556531"/>
    <lineage>
        <taxon>Bacteria</taxon>
        <taxon>Bacillati</taxon>
        <taxon>Actinomycetota</taxon>
        <taxon>Actinomycetes</taxon>
        <taxon>Micromonosporales</taxon>
        <taxon>Micromonosporaceae</taxon>
        <taxon>Rugosimonospora</taxon>
    </lineage>
</organism>
<proteinExistence type="predicted"/>
<dbReference type="InterPro" id="IPR007484">
    <property type="entry name" value="Peptidase_M28"/>
</dbReference>
<evidence type="ECO:0000256" key="16">
    <source>
        <dbReference type="ARBA" id="ARBA00023145"/>
    </source>
</evidence>
<evidence type="ECO:0000256" key="1">
    <source>
        <dbReference type="ARBA" id="ARBA00004240"/>
    </source>
</evidence>
<evidence type="ECO:0000256" key="4">
    <source>
        <dbReference type="ARBA" id="ARBA00004613"/>
    </source>
</evidence>
<dbReference type="Proteomes" id="UP001501570">
    <property type="component" value="Unassembled WGS sequence"/>
</dbReference>
<dbReference type="PANTHER" id="PTHR12053">
    <property type="entry name" value="PROTEASE FAMILY M28 PLASMA GLUTAMATE CARBOXYPEPTIDASE-RELATED"/>
    <property type="match status" value="1"/>
</dbReference>
<keyword evidence="23" id="KW-1185">Reference proteome</keyword>
<evidence type="ECO:0000256" key="6">
    <source>
        <dbReference type="ARBA" id="ARBA00022525"/>
    </source>
</evidence>
<name>A0ABP9RN02_9ACTN</name>
<evidence type="ECO:0000313" key="23">
    <source>
        <dbReference type="Proteomes" id="UP001501570"/>
    </source>
</evidence>
<keyword evidence="18" id="KW-0458">Lysosome</keyword>
<evidence type="ECO:0000256" key="7">
    <source>
        <dbReference type="ARBA" id="ARBA00022645"/>
    </source>
</evidence>
<protein>
    <recommendedName>
        <fullName evidence="5">Carboxypeptidase Q</fullName>
    </recommendedName>
    <alternativeName>
        <fullName evidence="20">Plasma glutamate carboxypeptidase</fullName>
    </alternativeName>
</protein>
<keyword evidence="9" id="KW-0479">Metal-binding</keyword>
<keyword evidence="15" id="KW-0482">Metalloprotease</keyword>
<evidence type="ECO:0000256" key="8">
    <source>
        <dbReference type="ARBA" id="ARBA00022670"/>
    </source>
</evidence>
<evidence type="ECO:0000256" key="15">
    <source>
        <dbReference type="ARBA" id="ARBA00023049"/>
    </source>
</evidence>
<evidence type="ECO:0000256" key="2">
    <source>
        <dbReference type="ARBA" id="ARBA00004371"/>
    </source>
</evidence>
<evidence type="ECO:0000256" key="17">
    <source>
        <dbReference type="ARBA" id="ARBA00023180"/>
    </source>
</evidence>
<dbReference type="SUPFAM" id="SSF53187">
    <property type="entry name" value="Zn-dependent exopeptidases"/>
    <property type="match status" value="1"/>
</dbReference>
<evidence type="ECO:0000256" key="3">
    <source>
        <dbReference type="ARBA" id="ARBA00004555"/>
    </source>
</evidence>
<evidence type="ECO:0000256" key="9">
    <source>
        <dbReference type="ARBA" id="ARBA00022723"/>
    </source>
</evidence>
<keyword evidence="10" id="KW-0732">Signal</keyword>
<keyword evidence="13" id="KW-0862">Zinc</keyword>
<keyword evidence="17" id="KW-0325">Glycoprotein</keyword>
<dbReference type="InterPro" id="IPR006311">
    <property type="entry name" value="TAT_signal"/>
</dbReference>
<keyword evidence="7" id="KW-0121">Carboxypeptidase</keyword>
<keyword evidence="8" id="KW-0645">Protease</keyword>
<comment type="subunit">
    <text evidence="19">Homodimer. The monomeric form is inactive while the homodimer is active.</text>
</comment>
<keyword evidence="14" id="KW-0333">Golgi apparatus</keyword>
<comment type="caution">
    <text evidence="22">The sequence shown here is derived from an EMBL/GenBank/DDBJ whole genome shotgun (WGS) entry which is preliminary data.</text>
</comment>
<dbReference type="Pfam" id="PF04389">
    <property type="entry name" value="Peptidase_M28"/>
    <property type="match status" value="1"/>
</dbReference>
<evidence type="ECO:0000256" key="13">
    <source>
        <dbReference type="ARBA" id="ARBA00022833"/>
    </source>
</evidence>
<evidence type="ECO:0000256" key="20">
    <source>
        <dbReference type="ARBA" id="ARBA00033328"/>
    </source>
</evidence>
<dbReference type="EMBL" id="BAABJQ010000003">
    <property type="protein sequence ID" value="GAA5180223.1"/>
    <property type="molecule type" value="Genomic_DNA"/>
</dbReference>
<gene>
    <name evidence="22" type="ORF">GCM10023322_12040</name>
</gene>
<keyword evidence="16" id="KW-0865">Zymogen</keyword>
<evidence type="ECO:0000259" key="21">
    <source>
        <dbReference type="Pfam" id="PF04389"/>
    </source>
</evidence>
<accession>A0ABP9RN02</accession>
<keyword evidence="11" id="KW-0378">Hydrolase</keyword>
<evidence type="ECO:0000256" key="5">
    <source>
        <dbReference type="ARBA" id="ARBA00014116"/>
    </source>
</evidence>
<evidence type="ECO:0000256" key="18">
    <source>
        <dbReference type="ARBA" id="ARBA00023228"/>
    </source>
</evidence>
<evidence type="ECO:0000256" key="10">
    <source>
        <dbReference type="ARBA" id="ARBA00022729"/>
    </source>
</evidence>
<evidence type="ECO:0000313" key="22">
    <source>
        <dbReference type="EMBL" id="GAA5180223.1"/>
    </source>
</evidence>
<dbReference type="Gene3D" id="3.40.630.10">
    <property type="entry name" value="Zn peptidases"/>
    <property type="match status" value="1"/>
</dbReference>
<reference evidence="23" key="1">
    <citation type="journal article" date="2019" name="Int. J. Syst. Evol. Microbiol.">
        <title>The Global Catalogue of Microorganisms (GCM) 10K type strain sequencing project: providing services to taxonomists for standard genome sequencing and annotation.</title>
        <authorList>
            <consortium name="The Broad Institute Genomics Platform"/>
            <consortium name="The Broad Institute Genome Sequencing Center for Infectious Disease"/>
            <person name="Wu L."/>
            <person name="Ma J."/>
        </authorList>
    </citation>
    <scope>NUCLEOTIDE SEQUENCE [LARGE SCALE GENOMIC DNA]</scope>
    <source>
        <strain evidence="23">JCM 18304</strain>
    </source>
</reference>